<evidence type="ECO:0000256" key="3">
    <source>
        <dbReference type="ARBA" id="ARBA00021315"/>
    </source>
</evidence>
<keyword evidence="6" id="KW-0067">ATP-binding</keyword>
<dbReference type="NCBIfam" id="TIGR00634">
    <property type="entry name" value="recN"/>
    <property type="match status" value="1"/>
</dbReference>
<accession>A0A1H0UL70</accession>
<dbReference type="AlphaFoldDB" id="A0A1H0UL70"/>
<evidence type="ECO:0000259" key="11">
    <source>
        <dbReference type="Pfam" id="PF02463"/>
    </source>
</evidence>
<evidence type="ECO:0000256" key="5">
    <source>
        <dbReference type="ARBA" id="ARBA00022763"/>
    </source>
</evidence>
<dbReference type="GO" id="GO:0006310">
    <property type="term" value="P:DNA recombination"/>
    <property type="evidence" value="ECO:0007669"/>
    <property type="project" value="InterPro"/>
</dbReference>
<dbReference type="GO" id="GO:0005524">
    <property type="term" value="F:ATP binding"/>
    <property type="evidence" value="ECO:0007669"/>
    <property type="project" value="UniProtKB-KW"/>
</dbReference>
<dbReference type="PANTHER" id="PTHR11059:SF0">
    <property type="entry name" value="DNA REPAIR PROTEIN RECN"/>
    <property type="match status" value="1"/>
</dbReference>
<evidence type="ECO:0000256" key="1">
    <source>
        <dbReference type="ARBA" id="ARBA00003618"/>
    </source>
</evidence>
<keyword evidence="4" id="KW-0547">Nucleotide-binding</keyword>
<protein>
    <recommendedName>
        <fullName evidence="3 9">DNA repair protein RecN</fullName>
    </recommendedName>
    <alternativeName>
        <fullName evidence="8 9">Recombination protein N</fullName>
    </alternativeName>
</protein>
<dbReference type="EMBL" id="FNJI01000033">
    <property type="protein sequence ID" value="SDP66800.1"/>
    <property type="molecule type" value="Genomic_DNA"/>
</dbReference>
<evidence type="ECO:0000256" key="10">
    <source>
        <dbReference type="SAM" id="Coils"/>
    </source>
</evidence>
<name>A0A1H0UL70_9BACT</name>
<evidence type="ECO:0000256" key="2">
    <source>
        <dbReference type="ARBA" id="ARBA00009441"/>
    </source>
</evidence>
<dbReference type="PROSITE" id="PS00675">
    <property type="entry name" value="SIGMA54_INTERACT_1"/>
    <property type="match status" value="1"/>
</dbReference>
<dbReference type="GO" id="GO:0009432">
    <property type="term" value="P:SOS response"/>
    <property type="evidence" value="ECO:0007669"/>
    <property type="project" value="TreeGrafter"/>
</dbReference>
<keyword evidence="7 9" id="KW-0234">DNA repair</keyword>
<dbReference type="PANTHER" id="PTHR11059">
    <property type="entry name" value="DNA REPAIR PROTEIN RECN"/>
    <property type="match status" value="1"/>
</dbReference>
<keyword evidence="5 9" id="KW-0227">DNA damage</keyword>
<dbReference type="STRING" id="91360.SAMN05660330_03613"/>
<dbReference type="InterPro" id="IPR027417">
    <property type="entry name" value="P-loop_NTPase"/>
</dbReference>
<dbReference type="GO" id="GO:0006281">
    <property type="term" value="P:DNA repair"/>
    <property type="evidence" value="ECO:0007669"/>
    <property type="project" value="UniProtKB-KW"/>
</dbReference>
<evidence type="ECO:0000256" key="7">
    <source>
        <dbReference type="ARBA" id="ARBA00023204"/>
    </source>
</evidence>
<feature type="domain" description="RecF/RecN/SMC N-terminal" evidence="11">
    <location>
        <begin position="26"/>
        <end position="502"/>
    </location>
</feature>
<dbReference type="SUPFAM" id="SSF52540">
    <property type="entry name" value="P-loop containing nucleoside triphosphate hydrolases"/>
    <property type="match status" value="1"/>
</dbReference>
<dbReference type="RefSeq" id="WP_092225387.1">
    <property type="nucleotide sequence ID" value="NZ_FNJI01000033.1"/>
</dbReference>
<evidence type="ECO:0000256" key="9">
    <source>
        <dbReference type="PIRNR" id="PIRNR003128"/>
    </source>
</evidence>
<dbReference type="Proteomes" id="UP000199073">
    <property type="component" value="Unassembled WGS sequence"/>
</dbReference>
<evidence type="ECO:0000313" key="12">
    <source>
        <dbReference type="EMBL" id="SDP66800.1"/>
    </source>
</evidence>
<sequence length="564" mass="63821">MLCELRVKNLALIETLDLTFDHQEIDGLVVMTGETGAGKSIMLRAIDLLSGRRASAGWVRSGEECCEIEALFEVNRDHRSLMEKLRDGGYGEDKTIIIRRILSSSGRSRFYVNGSLATARMVAEISSDLLNMAGQHDQQKLLQTQQHLDFLDTVGEHWPGRLKLKKKFDQWRIKQQQLKGMRQREQEKEQRRDFLDYQVREIREAAPEAGEDELLAAEKKRLKNSQTLMALSQDSYMLLSHELMDGLVRLRQNTSQIATLDAGAAQLSEDISNYTFLAEDHINSIRAYKDSLESDPYRLDQINERLDLLSQFKRKYGPTLGDVILFAEEGEKELRQLENMDKEIAALEGEVATFEKEVMSLAAELSMQRRRTGDRLMADMEKELVSLAFDKPRFVVHREAVDQSPGSLRENGWDRVEFFFSANQGESPRPLAKIASGGELSRLMLAMKCLLAKKDMVETVIFDEVDAGIGGEAAEAVARKIQELAGHHQVFCITHLPQIAARGLLHFQVVKRVSNGRTQTTVEKLSNEMRIAELVRMLAGDSATEQTEAWAKELLANSKRSIHA</sequence>
<dbReference type="OrthoDB" id="9806954at2"/>
<evidence type="ECO:0000313" key="13">
    <source>
        <dbReference type="Proteomes" id="UP000199073"/>
    </source>
</evidence>
<comment type="similarity">
    <text evidence="2 9">Belongs to the RecN family.</text>
</comment>
<dbReference type="InterPro" id="IPR004604">
    <property type="entry name" value="DNA_recomb/repair_RecN"/>
</dbReference>
<dbReference type="Gene3D" id="3.40.50.300">
    <property type="entry name" value="P-loop containing nucleotide triphosphate hydrolases"/>
    <property type="match status" value="2"/>
</dbReference>
<dbReference type="InterPro" id="IPR025662">
    <property type="entry name" value="Sigma_54_int_dom_ATP-bd_1"/>
</dbReference>
<evidence type="ECO:0000256" key="4">
    <source>
        <dbReference type="ARBA" id="ARBA00022741"/>
    </source>
</evidence>
<gene>
    <name evidence="12" type="ORF">SAMN05660330_03613</name>
</gene>
<dbReference type="GO" id="GO:0043590">
    <property type="term" value="C:bacterial nucleoid"/>
    <property type="evidence" value="ECO:0007669"/>
    <property type="project" value="TreeGrafter"/>
</dbReference>
<dbReference type="Pfam" id="PF02463">
    <property type="entry name" value="SMC_N"/>
    <property type="match status" value="1"/>
</dbReference>
<organism evidence="12 13">
    <name type="scientific">Desulforhopalus singaporensis</name>
    <dbReference type="NCBI Taxonomy" id="91360"/>
    <lineage>
        <taxon>Bacteria</taxon>
        <taxon>Pseudomonadati</taxon>
        <taxon>Thermodesulfobacteriota</taxon>
        <taxon>Desulfobulbia</taxon>
        <taxon>Desulfobulbales</taxon>
        <taxon>Desulfocapsaceae</taxon>
        <taxon>Desulforhopalus</taxon>
    </lineage>
</organism>
<feature type="coiled-coil region" evidence="10">
    <location>
        <begin position="330"/>
        <end position="364"/>
    </location>
</feature>
<dbReference type="PIRSF" id="PIRSF003128">
    <property type="entry name" value="RecN"/>
    <property type="match status" value="1"/>
</dbReference>
<keyword evidence="13" id="KW-1185">Reference proteome</keyword>
<dbReference type="InterPro" id="IPR003395">
    <property type="entry name" value="RecF/RecN/SMC_N"/>
</dbReference>
<keyword evidence="10" id="KW-0175">Coiled coil</keyword>
<evidence type="ECO:0000256" key="6">
    <source>
        <dbReference type="ARBA" id="ARBA00022840"/>
    </source>
</evidence>
<proteinExistence type="inferred from homology"/>
<dbReference type="FunFam" id="3.40.50.300:FF:000356">
    <property type="entry name" value="DNA repair protein RecN"/>
    <property type="match status" value="1"/>
</dbReference>
<dbReference type="CDD" id="cd03241">
    <property type="entry name" value="ABC_RecN"/>
    <property type="match status" value="2"/>
</dbReference>
<comment type="function">
    <text evidence="1 9">May be involved in recombinational repair of damaged DNA.</text>
</comment>
<reference evidence="12 13" key="1">
    <citation type="submission" date="2016-10" db="EMBL/GenBank/DDBJ databases">
        <authorList>
            <person name="de Groot N.N."/>
        </authorList>
    </citation>
    <scope>NUCLEOTIDE SEQUENCE [LARGE SCALE GENOMIC DNA]</scope>
    <source>
        <strain evidence="12 13">DSM 12130</strain>
    </source>
</reference>
<evidence type="ECO:0000256" key="8">
    <source>
        <dbReference type="ARBA" id="ARBA00033408"/>
    </source>
</evidence>